<evidence type="ECO:0000313" key="1">
    <source>
        <dbReference type="EMBL" id="RSK38624.1"/>
    </source>
</evidence>
<name>A0A428JX08_9FLAO</name>
<accession>A0A428JX08</accession>
<dbReference type="OrthoDB" id="1454797at2"/>
<dbReference type="EMBL" id="RWBG01000005">
    <property type="protein sequence ID" value="RSK38624.1"/>
    <property type="molecule type" value="Genomic_DNA"/>
</dbReference>
<dbReference type="RefSeq" id="WP_125468468.1">
    <property type="nucleotide sequence ID" value="NZ_RWBG01000005.1"/>
</dbReference>
<organism evidence="1 2">
    <name type="scientific">Mangrovimonas spongiae</name>
    <dbReference type="NCBI Taxonomy" id="2494697"/>
    <lineage>
        <taxon>Bacteria</taxon>
        <taxon>Pseudomonadati</taxon>
        <taxon>Bacteroidota</taxon>
        <taxon>Flavobacteriia</taxon>
        <taxon>Flavobacteriales</taxon>
        <taxon>Flavobacteriaceae</taxon>
        <taxon>Mangrovimonas</taxon>
    </lineage>
</organism>
<proteinExistence type="predicted"/>
<keyword evidence="2" id="KW-1185">Reference proteome</keyword>
<evidence type="ECO:0000313" key="2">
    <source>
        <dbReference type="Proteomes" id="UP000270620"/>
    </source>
</evidence>
<dbReference type="Proteomes" id="UP000270620">
    <property type="component" value="Unassembled WGS sequence"/>
</dbReference>
<comment type="caution">
    <text evidence="1">The sequence shown here is derived from an EMBL/GenBank/DDBJ whole genome shotgun (WGS) entry which is preliminary data.</text>
</comment>
<gene>
    <name evidence="1" type="ORF">EJA19_11235</name>
</gene>
<sequence length="68" mass="7982">MLNRITQDKNHIRIVKMPGGGSIQGMITSLGNNKKLLKSKRLFKRERTFLNAKKDIGLNYYYYTFEDN</sequence>
<reference evidence="1 2" key="1">
    <citation type="submission" date="2018-12" db="EMBL/GenBank/DDBJ databases">
        <title>Mangrovimonas spongiae sp. nov., a novel member of the genus Mangrovimonas isolated from marine sponge.</title>
        <authorList>
            <person name="Zhuang L."/>
            <person name="Luo L."/>
        </authorList>
    </citation>
    <scope>NUCLEOTIDE SEQUENCE [LARGE SCALE GENOMIC DNA]</scope>
    <source>
        <strain evidence="1 2">HN-E26</strain>
    </source>
</reference>
<dbReference type="AlphaFoldDB" id="A0A428JX08"/>
<protein>
    <submittedName>
        <fullName evidence="1">Uncharacterized protein</fullName>
    </submittedName>
</protein>